<proteinExistence type="predicted"/>
<dbReference type="Proteomes" id="UP000235392">
    <property type="component" value="Unassembled WGS sequence"/>
</dbReference>
<dbReference type="OrthoDB" id="2495403at2759"/>
<protein>
    <submittedName>
        <fullName evidence="1">Uncharacterized protein</fullName>
    </submittedName>
</protein>
<comment type="caution">
    <text evidence="1">The sequence shown here is derived from an EMBL/GenBank/DDBJ whole genome shotgun (WGS) entry which is preliminary data.</text>
</comment>
<organism evidence="1 3">
    <name type="scientific">Puccinia coronata f. sp. avenae</name>
    <dbReference type="NCBI Taxonomy" id="200324"/>
    <lineage>
        <taxon>Eukaryota</taxon>
        <taxon>Fungi</taxon>
        <taxon>Dikarya</taxon>
        <taxon>Basidiomycota</taxon>
        <taxon>Pucciniomycotina</taxon>
        <taxon>Pucciniomycetes</taxon>
        <taxon>Pucciniales</taxon>
        <taxon>Pucciniaceae</taxon>
        <taxon>Puccinia</taxon>
    </lineage>
</organism>
<sequence length="274" mass="30685">MFCLLLIASKLSSLRAPGSAILVALLLSETILNTSGAIFTREIYSENQNLVASAHFFEDDRRIPQTTVIMKPGSGKGVFSSGLNTNRRVYMGNVPQVLHSGREDTHFIETITDAHFYEFSSAGPDFTVKHDGRTLLRLVMLLDKEDQGENRMLDAGEHGPPSNLVPRWFAVIPSDTGVQSVHIQIYHHNGGVEDMTFEVKDERALLKASELTKFELMDYVLKPDKTHPEPRRIQVSTTTKPGKTYPKARRIEIRALPGPAKRPRFTFRLAQAEA</sequence>
<evidence type="ECO:0000313" key="1">
    <source>
        <dbReference type="EMBL" id="PLW20007.1"/>
    </source>
</evidence>
<gene>
    <name evidence="1" type="ORF">PCANC_10200</name>
    <name evidence="2" type="ORF">PCASD_00626</name>
</gene>
<dbReference type="EMBL" id="PGCJ01000804">
    <property type="protein sequence ID" value="PLW20007.1"/>
    <property type="molecule type" value="Genomic_DNA"/>
</dbReference>
<dbReference type="AlphaFoldDB" id="A0A2N5T3E7"/>
<evidence type="ECO:0000313" key="4">
    <source>
        <dbReference type="Proteomes" id="UP000235392"/>
    </source>
</evidence>
<evidence type="ECO:0000313" key="2">
    <source>
        <dbReference type="EMBL" id="PLW50695.1"/>
    </source>
</evidence>
<accession>A0A2N5T3E7</accession>
<reference evidence="3 4" key="1">
    <citation type="submission" date="2017-11" db="EMBL/GenBank/DDBJ databases">
        <title>De novo assembly and phasing of dikaryotic genomes from two isolates of Puccinia coronata f. sp. avenae, the causal agent of oat crown rust.</title>
        <authorList>
            <person name="Miller M.E."/>
            <person name="Zhang Y."/>
            <person name="Omidvar V."/>
            <person name="Sperschneider J."/>
            <person name="Schwessinger B."/>
            <person name="Raley C."/>
            <person name="Palmer J.M."/>
            <person name="Garnica D."/>
            <person name="Upadhyaya N."/>
            <person name="Rathjen J."/>
            <person name="Taylor J.M."/>
            <person name="Park R.F."/>
            <person name="Dodds P.N."/>
            <person name="Hirsch C.D."/>
            <person name="Kianian S.F."/>
            <person name="Figueroa M."/>
        </authorList>
    </citation>
    <scope>NUCLEOTIDE SEQUENCE [LARGE SCALE GENOMIC DNA]</scope>
    <source>
        <strain evidence="1">12NC29</strain>
        <strain evidence="2">12SD80</strain>
    </source>
</reference>
<dbReference type="Proteomes" id="UP000235388">
    <property type="component" value="Unassembled WGS sequence"/>
</dbReference>
<evidence type="ECO:0000313" key="3">
    <source>
        <dbReference type="Proteomes" id="UP000235388"/>
    </source>
</evidence>
<keyword evidence="3" id="KW-1185">Reference proteome</keyword>
<name>A0A2N5T3E7_9BASI</name>
<dbReference type="EMBL" id="PGCI01000009">
    <property type="protein sequence ID" value="PLW50695.1"/>
    <property type="molecule type" value="Genomic_DNA"/>
</dbReference>